<accession>A0AAW2TI58</accession>
<name>A0AAW2TI58_SESRA</name>
<reference evidence="1" key="1">
    <citation type="submission" date="2020-06" db="EMBL/GenBank/DDBJ databases">
        <authorList>
            <person name="Li T."/>
            <person name="Hu X."/>
            <person name="Zhang T."/>
            <person name="Song X."/>
            <person name="Zhang H."/>
            <person name="Dai N."/>
            <person name="Sheng W."/>
            <person name="Hou X."/>
            <person name="Wei L."/>
        </authorList>
    </citation>
    <scope>NUCLEOTIDE SEQUENCE</scope>
    <source>
        <strain evidence="1">G02</strain>
        <tissue evidence="1">Leaf</tissue>
    </source>
</reference>
<sequence>MLPRDRTLLLDYYSTKKLIKDLGLPVEKIDACKNGCMLYRKDDIDMDNCKFCGEARYKPTREQNLNRKKTPYNIPRYMPLTLSPTEVICFNSDC</sequence>
<protein>
    <submittedName>
        <fullName evidence="1">Uncharacterized protein</fullName>
    </submittedName>
</protein>
<comment type="caution">
    <text evidence="1">The sequence shown here is derived from an EMBL/GenBank/DDBJ whole genome shotgun (WGS) entry which is preliminary data.</text>
</comment>
<dbReference type="PANTHER" id="PTHR10775:SF188">
    <property type="entry name" value="TRANSPOSASE-ASSOCIATED DOMAIN-CONTAINING PROTEIN"/>
    <property type="match status" value="1"/>
</dbReference>
<evidence type="ECO:0000313" key="1">
    <source>
        <dbReference type="EMBL" id="KAL0404213.1"/>
    </source>
</evidence>
<dbReference type="PANTHER" id="PTHR10775">
    <property type="entry name" value="OS08G0208400 PROTEIN"/>
    <property type="match status" value="1"/>
</dbReference>
<dbReference type="AlphaFoldDB" id="A0AAW2TI58"/>
<reference evidence="1" key="2">
    <citation type="journal article" date="2024" name="Plant">
        <title>Genomic evolution and insights into agronomic trait innovations of Sesamum species.</title>
        <authorList>
            <person name="Miao H."/>
            <person name="Wang L."/>
            <person name="Qu L."/>
            <person name="Liu H."/>
            <person name="Sun Y."/>
            <person name="Le M."/>
            <person name="Wang Q."/>
            <person name="Wei S."/>
            <person name="Zheng Y."/>
            <person name="Lin W."/>
            <person name="Duan Y."/>
            <person name="Cao H."/>
            <person name="Xiong S."/>
            <person name="Wang X."/>
            <person name="Wei L."/>
            <person name="Li C."/>
            <person name="Ma Q."/>
            <person name="Ju M."/>
            <person name="Zhao R."/>
            <person name="Li G."/>
            <person name="Mu C."/>
            <person name="Tian Q."/>
            <person name="Mei H."/>
            <person name="Zhang T."/>
            <person name="Gao T."/>
            <person name="Zhang H."/>
        </authorList>
    </citation>
    <scope>NUCLEOTIDE SEQUENCE</scope>
    <source>
        <strain evidence="1">G02</strain>
    </source>
</reference>
<gene>
    <name evidence="1" type="ORF">Sradi_2062100</name>
</gene>
<dbReference type="EMBL" id="JACGWJ010000008">
    <property type="protein sequence ID" value="KAL0404213.1"/>
    <property type="molecule type" value="Genomic_DNA"/>
</dbReference>
<organism evidence="1">
    <name type="scientific">Sesamum radiatum</name>
    <name type="common">Black benniseed</name>
    <dbReference type="NCBI Taxonomy" id="300843"/>
    <lineage>
        <taxon>Eukaryota</taxon>
        <taxon>Viridiplantae</taxon>
        <taxon>Streptophyta</taxon>
        <taxon>Embryophyta</taxon>
        <taxon>Tracheophyta</taxon>
        <taxon>Spermatophyta</taxon>
        <taxon>Magnoliopsida</taxon>
        <taxon>eudicotyledons</taxon>
        <taxon>Gunneridae</taxon>
        <taxon>Pentapetalae</taxon>
        <taxon>asterids</taxon>
        <taxon>lamiids</taxon>
        <taxon>Lamiales</taxon>
        <taxon>Pedaliaceae</taxon>
        <taxon>Sesamum</taxon>
    </lineage>
</organism>
<proteinExistence type="predicted"/>